<proteinExistence type="inferred from homology"/>
<feature type="transmembrane region" description="Helical" evidence="13">
    <location>
        <begin position="41"/>
        <end position="62"/>
    </location>
</feature>
<keyword evidence="9 11" id="KW-0482">Metalloprotease</keyword>
<dbReference type="GO" id="GO:0006508">
    <property type="term" value="P:proteolysis"/>
    <property type="evidence" value="ECO:0007669"/>
    <property type="project" value="UniProtKB-KW"/>
</dbReference>
<organism evidence="15 16">
    <name type="scientific">Breoghania corrubedonensis</name>
    <dbReference type="NCBI Taxonomy" id="665038"/>
    <lineage>
        <taxon>Bacteria</taxon>
        <taxon>Pseudomonadati</taxon>
        <taxon>Pseudomonadota</taxon>
        <taxon>Alphaproteobacteria</taxon>
        <taxon>Hyphomicrobiales</taxon>
        <taxon>Stappiaceae</taxon>
        <taxon>Breoghania</taxon>
    </lineage>
</organism>
<evidence type="ECO:0000256" key="8">
    <source>
        <dbReference type="ARBA" id="ARBA00022989"/>
    </source>
</evidence>
<dbReference type="PANTHER" id="PTHR43221">
    <property type="entry name" value="PROTEASE HTPX"/>
    <property type="match status" value="1"/>
</dbReference>
<evidence type="ECO:0000256" key="7">
    <source>
        <dbReference type="ARBA" id="ARBA00022833"/>
    </source>
</evidence>
<evidence type="ECO:0000313" key="15">
    <source>
        <dbReference type="EMBL" id="PTW61693.1"/>
    </source>
</evidence>
<keyword evidence="6 11" id="KW-0378">Hydrolase</keyword>
<dbReference type="Gene3D" id="3.30.2010.10">
    <property type="entry name" value="Metalloproteases ('zincins'), catalytic domain"/>
    <property type="match status" value="1"/>
</dbReference>
<dbReference type="GO" id="GO:0005886">
    <property type="term" value="C:plasma membrane"/>
    <property type="evidence" value="ECO:0007669"/>
    <property type="project" value="UniProtKB-SubCell"/>
</dbReference>
<sequence>MTDAAYSVPQHPIAPTVLLLTAGAALGAVWGLFLAFVGSTVMAAAGGPLALLIAAPLLFAVYGLGMMYVIIGVPLWGLLGGFMFGALASGKEGSAARDLGLTFFPESHPIAQTTQRMAKQLGLPPVAFIGWYNADDVNAFAMGVTQDDALIAVSQGAVEQLSKDQLDAVLAHELGHVASNDMARMTYARGVREALTFFLLFRGLKKLARWIFTPLSELELLRFSRAREFTADAISAHLTSPYAMISVLEALKDGKEEPRSDDRAMIMFAALGRDSWLSTHPPLEARIEALRASPSTPITRKPDLMDPTEAAEPLPG</sequence>
<reference evidence="15 16" key="1">
    <citation type="submission" date="2018-04" db="EMBL/GenBank/DDBJ databases">
        <title>Genomic Encyclopedia of Archaeal and Bacterial Type Strains, Phase II (KMG-II): from individual species to whole genera.</title>
        <authorList>
            <person name="Goeker M."/>
        </authorList>
    </citation>
    <scope>NUCLEOTIDE SEQUENCE [LARGE SCALE GENOMIC DNA]</scope>
    <source>
        <strain evidence="15 16">DSM 23382</strain>
    </source>
</reference>
<evidence type="ECO:0000256" key="11">
    <source>
        <dbReference type="RuleBase" id="RU003983"/>
    </source>
</evidence>
<dbReference type="PANTHER" id="PTHR43221:SF1">
    <property type="entry name" value="PROTEASE HTPX"/>
    <property type="match status" value="1"/>
</dbReference>
<gene>
    <name evidence="15" type="ORF">C8N35_102408</name>
</gene>
<evidence type="ECO:0000256" key="10">
    <source>
        <dbReference type="ARBA" id="ARBA00023136"/>
    </source>
</evidence>
<keyword evidence="3 11" id="KW-0645">Protease</keyword>
<evidence type="ECO:0000256" key="1">
    <source>
        <dbReference type="ARBA" id="ARBA00004651"/>
    </source>
</evidence>
<evidence type="ECO:0000256" key="4">
    <source>
        <dbReference type="ARBA" id="ARBA00022692"/>
    </source>
</evidence>
<keyword evidence="7 11" id="KW-0862">Zinc</keyword>
<accession>A0A2T5VD64</accession>
<dbReference type="EMBL" id="QAYG01000002">
    <property type="protein sequence ID" value="PTW61693.1"/>
    <property type="molecule type" value="Genomic_DNA"/>
</dbReference>
<comment type="subcellular location">
    <subcellularLocation>
        <location evidence="1">Cell membrane</location>
        <topology evidence="1">Multi-pass membrane protein</topology>
    </subcellularLocation>
</comment>
<dbReference type="GO" id="GO:0046872">
    <property type="term" value="F:metal ion binding"/>
    <property type="evidence" value="ECO:0007669"/>
    <property type="project" value="UniProtKB-KW"/>
</dbReference>
<keyword evidence="15" id="KW-0346">Stress response</keyword>
<dbReference type="RefSeq" id="WP_107989527.1">
    <property type="nucleotide sequence ID" value="NZ_QAYG01000002.1"/>
</dbReference>
<dbReference type="GO" id="GO:0004222">
    <property type="term" value="F:metalloendopeptidase activity"/>
    <property type="evidence" value="ECO:0007669"/>
    <property type="project" value="InterPro"/>
</dbReference>
<feature type="region of interest" description="Disordered" evidence="12">
    <location>
        <begin position="292"/>
        <end position="316"/>
    </location>
</feature>
<evidence type="ECO:0000256" key="6">
    <source>
        <dbReference type="ARBA" id="ARBA00022801"/>
    </source>
</evidence>
<keyword evidence="5" id="KW-0479">Metal-binding</keyword>
<protein>
    <submittedName>
        <fullName evidence="15">Heat shock protein HtpX</fullName>
    </submittedName>
</protein>
<evidence type="ECO:0000256" key="3">
    <source>
        <dbReference type="ARBA" id="ARBA00022670"/>
    </source>
</evidence>
<dbReference type="InterPro" id="IPR001915">
    <property type="entry name" value="Peptidase_M48"/>
</dbReference>
<name>A0A2T5VD64_9HYPH</name>
<keyword evidence="2" id="KW-1003">Cell membrane</keyword>
<evidence type="ECO:0000313" key="16">
    <source>
        <dbReference type="Proteomes" id="UP000244081"/>
    </source>
</evidence>
<keyword evidence="10 13" id="KW-0472">Membrane</keyword>
<keyword evidence="16" id="KW-1185">Reference proteome</keyword>
<dbReference type="Pfam" id="PF01435">
    <property type="entry name" value="Peptidase_M48"/>
    <property type="match status" value="1"/>
</dbReference>
<dbReference type="InterPro" id="IPR050083">
    <property type="entry name" value="HtpX_protease"/>
</dbReference>
<keyword evidence="4 13" id="KW-0812">Transmembrane</keyword>
<comment type="cofactor">
    <cofactor evidence="11">
        <name>Zn(2+)</name>
        <dbReference type="ChEBI" id="CHEBI:29105"/>
    </cofactor>
    <text evidence="11">Binds 1 zinc ion per subunit.</text>
</comment>
<evidence type="ECO:0000256" key="5">
    <source>
        <dbReference type="ARBA" id="ARBA00022723"/>
    </source>
</evidence>
<dbReference type="OrthoDB" id="15218at2"/>
<keyword evidence="8 13" id="KW-1133">Transmembrane helix</keyword>
<evidence type="ECO:0000256" key="9">
    <source>
        <dbReference type="ARBA" id="ARBA00023049"/>
    </source>
</evidence>
<dbReference type="AlphaFoldDB" id="A0A2T5VD64"/>
<evidence type="ECO:0000256" key="2">
    <source>
        <dbReference type="ARBA" id="ARBA00022475"/>
    </source>
</evidence>
<feature type="domain" description="Peptidase M48" evidence="14">
    <location>
        <begin position="110"/>
        <end position="292"/>
    </location>
</feature>
<evidence type="ECO:0000259" key="14">
    <source>
        <dbReference type="Pfam" id="PF01435"/>
    </source>
</evidence>
<feature type="transmembrane region" description="Helical" evidence="13">
    <location>
        <begin position="12"/>
        <end position="34"/>
    </location>
</feature>
<evidence type="ECO:0000256" key="13">
    <source>
        <dbReference type="SAM" id="Phobius"/>
    </source>
</evidence>
<evidence type="ECO:0000256" key="12">
    <source>
        <dbReference type="SAM" id="MobiDB-lite"/>
    </source>
</evidence>
<dbReference type="Proteomes" id="UP000244081">
    <property type="component" value="Unassembled WGS sequence"/>
</dbReference>
<comment type="caution">
    <text evidence="15">The sequence shown here is derived from an EMBL/GenBank/DDBJ whole genome shotgun (WGS) entry which is preliminary data.</text>
</comment>
<comment type="similarity">
    <text evidence="11">Belongs to the peptidase M48 family.</text>
</comment>